<accession>A0A5C3KEA9</accession>
<feature type="non-terminal residue" evidence="1">
    <location>
        <position position="1"/>
    </location>
</feature>
<sequence>KLTTAKNRPEAIAAWIKRHRNAKASIPPMGPDFCKRMKTWWSDLQPEWRNADNIDNMTSWGTGNVPADTNWGGLDRGGTAGLYTVVVPLAWSLSDESPSKDELWPMVDDVAWALS</sequence>
<dbReference type="Proteomes" id="UP000307440">
    <property type="component" value="Unassembled WGS sequence"/>
</dbReference>
<feature type="non-terminal residue" evidence="1">
    <location>
        <position position="115"/>
    </location>
</feature>
<gene>
    <name evidence="1" type="ORF">FA15DRAFT_547960</name>
</gene>
<reference evidence="1 2" key="1">
    <citation type="journal article" date="2019" name="Nat. Ecol. Evol.">
        <title>Megaphylogeny resolves global patterns of mushroom evolution.</title>
        <authorList>
            <person name="Varga T."/>
            <person name="Krizsan K."/>
            <person name="Foldi C."/>
            <person name="Dima B."/>
            <person name="Sanchez-Garcia M."/>
            <person name="Sanchez-Ramirez S."/>
            <person name="Szollosi G.J."/>
            <person name="Szarkandi J.G."/>
            <person name="Papp V."/>
            <person name="Albert L."/>
            <person name="Andreopoulos W."/>
            <person name="Angelini C."/>
            <person name="Antonin V."/>
            <person name="Barry K.W."/>
            <person name="Bougher N.L."/>
            <person name="Buchanan P."/>
            <person name="Buyck B."/>
            <person name="Bense V."/>
            <person name="Catcheside P."/>
            <person name="Chovatia M."/>
            <person name="Cooper J."/>
            <person name="Damon W."/>
            <person name="Desjardin D."/>
            <person name="Finy P."/>
            <person name="Geml J."/>
            <person name="Haridas S."/>
            <person name="Hughes K."/>
            <person name="Justo A."/>
            <person name="Karasinski D."/>
            <person name="Kautmanova I."/>
            <person name="Kiss B."/>
            <person name="Kocsube S."/>
            <person name="Kotiranta H."/>
            <person name="LaButti K.M."/>
            <person name="Lechner B.E."/>
            <person name="Liimatainen K."/>
            <person name="Lipzen A."/>
            <person name="Lukacs Z."/>
            <person name="Mihaltcheva S."/>
            <person name="Morgado L.N."/>
            <person name="Niskanen T."/>
            <person name="Noordeloos M.E."/>
            <person name="Ohm R.A."/>
            <person name="Ortiz-Santana B."/>
            <person name="Ovrebo C."/>
            <person name="Racz N."/>
            <person name="Riley R."/>
            <person name="Savchenko A."/>
            <person name="Shiryaev A."/>
            <person name="Soop K."/>
            <person name="Spirin V."/>
            <person name="Szebenyi C."/>
            <person name="Tomsovsky M."/>
            <person name="Tulloss R.E."/>
            <person name="Uehling J."/>
            <person name="Grigoriev I.V."/>
            <person name="Vagvolgyi C."/>
            <person name="Papp T."/>
            <person name="Martin F.M."/>
            <person name="Miettinen O."/>
            <person name="Hibbett D.S."/>
            <person name="Nagy L.G."/>
        </authorList>
    </citation>
    <scope>NUCLEOTIDE SEQUENCE [LARGE SCALE GENOMIC DNA]</scope>
    <source>
        <strain evidence="1 2">CBS 121175</strain>
    </source>
</reference>
<dbReference type="OrthoDB" id="2803783at2759"/>
<keyword evidence="2" id="KW-1185">Reference proteome</keyword>
<name>A0A5C3KEA9_COPMA</name>
<evidence type="ECO:0000313" key="2">
    <source>
        <dbReference type="Proteomes" id="UP000307440"/>
    </source>
</evidence>
<evidence type="ECO:0000313" key="1">
    <source>
        <dbReference type="EMBL" id="TFK18459.1"/>
    </source>
</evidence>
<proteinExistence type="predicted"/>
<protein>
    <submittedName>
        <fullName evidence="1">Uncharacterized protein</fullName>
    </submittedName>
</protein>
<dbReference type="AlphaFoldDB" id="A0A5C3KEA9"/>
<dbReference type="EMBL" id="ML210399">
    <property type="protein sequence ID" value="TFK18459.1"/>
    <property type="molecule type" value="Genomic_DNA"/>
</dbReference>
<dbReference type="STRING" id="230819.A0A5C3KEA9"/>
<organism evidence="1 2">
    <name type="scientific">Coprinopsis marcescibilis</name>
    <name type="common">Agaric fungus</name>
    <name type="synonym">Psathyrella marcescibilis</name>
    <dbReference type="NCBI Taxonomy" id="230819"/>
    <lineage>
        <taxon>Eukaryota</taxon>
        <taxon>Fungi</taxon>
        <taxon>Dikarya</taxon>
        <taxon>Basidiomycota</taxon>
        <taxon>Agaricomycotina</taxon>
        <taxon>Agaricomycetes</taxon>
        <taxon>Agaricomycetidae</taxon>
        <taxon>Agaricales</taxon>
        <taxon>Agaricineae</taxon>
        <taxon>Psathyrellaceae</taxon>
        <taxon>Coprinopsis</taxon>
    </lineage>
</organism>